<name>A0A1M5GSL9_9BACT</name>
<sequence>MKPTIYYCYDAYCGWCYGFSPVIKQLEAEYKDRIAFDVLSGSMILPEAPTHFGPMAKYIQGAYKQVEEMTGVTFGPDFLWHVNHPEETDWFPDSTKPAIALSILKELHPDRAVAFASDLQYALNFEGRDLTDNEAYRHLLPKYEIGDEDFYNKLKSEEYREKAYYDMALVKQLQVSGFPTVLMQVSDAKFYLLGRGYVDYETMAARIDKVLAELA</sequence>
<keyword evidence="3" id="KW-1185">Reference proteome</keyword>
<dbReference type="CDD" id="cd03025">
    <property type="entry name" value="DsbA_FrnE_like"/>
    <property type="match status" value="1"/>
</dbReference>
<proteinExistence type="predicted"/>
<protein>
    <recommendedName>
        <fullName evidence="1">DSBA-like thioredoxin domain-containing protein</fullName>
    </recommendedName>
</protein>
<organism evidence="2 3">
    <name type="scientific">Cnuella takakiae</name>
    <dbReference type="NCBI Taxonomy" id="1302690"/>
    <lineage>
        <taxon>Bacteria</taxon>
        <taxon>Pseudomonadati</taxon>
        <taxon>Bacteroidota</taxon>
        <taxon>Chitinophagia</taxon>
        <taxon>Chitinophagales</taxon>
        <taxon>Chitinophagaceae</taxon>
        <taxon>Cnuella</taxon>
    </lineage>
</organism>
<evidence type="ECO:0000313" key="3">
    <source>
        <dbReference type="Proteomes" id="UP000184368"/>
    </source>
</evidence>
<dbReference type="GO" id="GO:0016491">
    <property type="term" value="F:oxidoreductase activity"/>
    <property type="evidence" value="ECO:0007669"/>
    <property type="project" value="InterPro"/>
</dbReference>
<evidence type="ECO:0000313" key="2">
    <source>
        <dbReference type="EMBL" id="SHG06607.1"/>
    </source>
</evidence>
<evidence type="ECO:0000259" key="1">
    <source>
        <dbReference type="Pfam" id="PF01323"/>
    </source>
</evidence>
<dbReference type="RefSeq" id="WP_073046554.1">
    <property type="nucleotide sequence ID" value="NZ_FQUO01000017.1"/>
</dbReference>
<accession>A0A1M5GSL9</accession>
<dbReference type="Proteomes" id="UP000184368">
    <property type="component" value="Unassembled WGS sequence"/>
</dbReference>
<dbReference type="Gene3D" id="3.40.30.10">
    <property type="entry name" value="Glutaredoxin"/>
    <property type="match status" value="1"/>
</dbReference>
<dbReference type="Pfam" id="PF01323">
    <property type="entry name" value="DSBA"/>
    <property type="match status" value="1"/>
</dbReference>
<dbReference type="OrthoDB" id="9813770at2"/>
<dbReference type="InterPro" id="IPR001853">
    <property type="entry name" value="DSBA-like_thioredoxin_dom"/>
</dbReference>
<dbReference type="EMBL" id="FQUO01000017">
    <property type="protein sequence ID" value="SHG06607.1"/>
    <property type="molecule type" value="Genomic_DNA"/>
</dbReference>
<dbReference type="STRING" id="1302690.BUE76_02595"/>
<dbReference type="Gene3D" id="1.10.472.60">
    <property type="entry name" value="putative protein disulfide isomerase domain"/>
    <property type="match status" value="1"/>
</dbReference>
<reference evidence="2 3" key="1">
    <citation type="submission" date="2016-11" db="EMBL/GenBank/DDBJ databases">
        <authorList>
            <person name="Jaros S."/>
            <person name="Januszkiewicz K."/>
            <person name="Wedrychowicz H."/>
        </authorList>
    </citation>
    <scope>NUCLEOTIDE SEQUENCE [LARGE SCALE GENOMIC DNA]</scope>
    <source>
        <strain evidence="2 3">DSM 26897</strain>
    </source>
</reference>
<dbReference type="SUPFAM" id="SSF52833">
    <property type="entry name" value="Thioredoxin-like"/>
    <property type="match status" value="1"/>
</dbReference>
<gene>
    <name evidence="2" type="ORF">SAMN05444008_11738</name>
</gene>
<dbReference type="AlphaFoldDB" id="A0A1M5GSL9"/>
<feature type="domain" description="DSBA-like thioredoxin" evidence="1">
    <location>
        <begin position="8"/>
        <end position="206"/>
    </location>
</feature>
<dbReference type="InterPro" id="IPR036249">
    <property type="entry name" value="Thioredoxin-like_sf"/>
</dbReference>